<organism evidence="1">
    <name type="scientific">Siphoviridae sp. cteRK31</name>
    <dbReference type="NCBI Taxonomy" id="2826405"/>
    <lineage>
        <taxon>Viruses</taxon>
        <taxon>Duplodnaviria</taxon>
        <taxon>Heunggongvirae</taxon>
        <taxon>Uroviricota</taxon>
        <taxon>Caudoviricetes</taxon>
    </lineage>
</organism>
<name>A0A8S5MKR1_9CAUD</name>
<accession>A0A8S5MKR1</accession>
<dbReference type="EMBL" id="BK014924">
    <property type="protein sequence ID" value="DAD82808.1"/>
    <property type="molecule type" value="Genomic_DNA"/>
</dbReference>
<sequence>MFKRDELVLAMYYRSTKDADTGDKLALVTVKVKEAANQSNVVQSSELICRTSTGNKKAYQVGAQSISSGSDPLLSAIENYWRSNTETLAKELITESLEFFMENVSPENTWMSADGLEIFAAAELGSHLPDSVLNADSAASA</sequence>
<evidence type="ECO:0000313" key="1">
    <source>
        <dbReference type="EMBL" id="DAD82808.1"/>
    </source>
</evidence>
<protein>
    <submittedName>
        <fullName evidence="1">Uncharacterized protein</fullName>
    </submittedName>
</protein>
<proteinExistence type="predicted"/>
<reference evidence="1" key="1">
    <citation type="journal article" date="2021" name="Proc. Natl. Acad. Sci. U.S.A.">
        <title>A Catalog of Tens of Thousands of Viruses from Human Metagenomes Reveals Hidden Associations with Chronic Diseases.</title>
        <authorList>
            <person name="Tisza M.J."/>
            <person name="Buck C.B."/>
        </authorList>
    </citation>
    <scope>NUCLEOTIDE SEQUENCE</scope>
    <source>
        <strain evidence="1">CteRK31</strain>
    </source>
</reference>